<organism evidence="3 4">
    <name type="scientific">Phenylobacterium ferrooxidans</name>
    <dbReference type="NCBI Taxonomy" id="2982689"/>
    <lineage>
        <taxon>Bacteria</taxon>
        <taxon>Pseudomonadati</taxon>
        <taxon>Pseudomonadota</taxon>
        <taxon>Alphaproteobacteria</taxon>
        <taxon>Caulobacterales</taxon>
        <taxon>Caulobacteraceae</taxon>
        <taxon>Phenylobacterium</taxon>
    </lineage>
</organism>
<accession>A0ABW6CM40</accession>
<evidence type="ECO:0000256" key="2">
    <source>
        <dbReference type="SAM" id="Phobius"/>
    </source>
</evidence>
<keyword evidence="2" id="KW-0812">Transmembrane</keyword>
<dbReference type="EMBL" id="JAOTJD010000014">
    <property type="protein sequence ID" value="MFD3264143.1"/>
    <property type="molecule type" value="Genomic_DNA"/>
</dbReference>
<protein>
    <submittedName>
        <fullName evidence="3">Uncharacterized protein</fullName>
    </submittedName>
</protein>
<evidence type="ECO:0000313" key="3">
    <source>
        <dbReference type="EMBL" id="MFD3264143.1"/>
    </source>
</evidence>
<feature type="compositionally biased region" description="Pro residues" evidence="1">
    <location>
        <begin position="40"/>
        <end position="60"/>
    </location>
</feature>
<evidence type="ECO:0000313" key="4">
    <source>
        <dbReference type="Proteomes" id="UP001598130"/>
    </source>
</evidence>
<keyword evidence="2" id="KW-1133">Transmembrane helix</keyword>
<reference evidence="3 4" key="1">
    <citation type="submission" date="2022-09" db="EMBL/GenBank/DDBJ databases">
        <title>New species of Phenylobacterium.</title>
        <authorList>
            <person name="Mieszkin S."/>
        </authorList>
    </citation>
    <scope>NUCLEOTIDE SEQUENCE [LARGE SCALE GENOMIC DNA]</scope>
    <source>
        <strain evidence="3 4">HK31-G</strain>
    </source>
</reference>
<proteinExistence type="predicted"/>
<feature type="transmembrane region" description="Helical" evidence="2">
    <location>
        <begin position="12"/>
        <end position="34"/>
    </location>
</feature>
<dbReference type="RefSeq" id="WP_377369584.1">
    <property type="nucleotide sequence ID" value="NZ_JAOTJD010000014.1"/>
</dbReference>
<name>A0ABW6CM40_9CAUL</name>
<gene>
    <name evidence="3" type="ORF">OCL97_09230</name>
</gene>
<keyword evidence="2" id="KW-0472">Membrane</keyword>
<keyword evidence="4" id="KW-1185">Reference proteome</keyword>
<feature type="region of interest" description="Disordered" evidence="1">
    <location>
        <begin position="39"/>
        <end position="60"/>
    </location>
</feature>
<evidence type="ECO:0000256" key="1">
    <source>
        <dbReference type="SAM" id="MobiDB-lite"/>
    </source>
</evidence>
<dbReference type="Proteomes" id="UP001598130">
    <property type="component" value="Unassembled WGS sequence"/>
</dbReference>
<comment type="caution">
    <text evidence="3">The sequence shown here is derived from an EMBL/GenBank/DDBJ whole genome shotgun (WGS) entry which is preliminary data.</text>
</comment>
<sequence>MSDDRPATPRRKLSLIAPLSIAAVGGAVVLFAVLSRPDAPEPAAPAPAPPPPAAPIAAAPPPALTRADLVDAADLATTAFATGAEPAANRSPLIGRTFRLDIAFGCDGPRTGADGSQAFAEYDIDKGVLRLVARPVNLTPLPLVKDLDETADIEAVEGFWIPRPWAATETCPPKRTFEVQATPTPPAAQTLALAQVFETSGSRVSRRGDRPYEFVRKVDKADTSVLSHTYRLRLEGRLVGFKDGQAHHCWSESPNHRPICLYAVAYDRVAFLDGDTGETLSEWRD</sequence>